<dbReference type="Pfam" id="PF00795">
    <property type="entry name" value="CN_hydrolase"/>
    <property type="match status" value="1"/>
</dbReference>
<gene>
    <name evidence="3" type="ORF">IAC43_07420</name>
</gene>
<dbReference type="CDD" id="cd07197">
    <property type="entry name" value="nitrilase"/>
    <property type="match status" value="1"/>
</dbReference>
<dbReference type="Proteomes" id="UP000824160">
    <property type="component" value="Unassembled WGS sequence"/>
</dbReference>
<dbReference type="EMBL" id="DVLW01000203">
    <property type="protein sequence ID" value="HIT95000.1"/>
    <property type="molecule type" value="Genomic_DNA"/>
</dbReference>
<dbReference type="InterPro" id="IPR050345">
    <property type="entry name" value="Aliph_Amidase/BUP"/>
</dbReference>
<organism evidence="3 4">
    <name type="scientific">Candidatus Faecivivens stercoripullorum</name>
    <dbReference type="NCBI Taxonomy" id="2840805"/>
    <lineage>
        <taxon>Bacteria</taxon>
        <taxon>Bacillati</taxon>
        <taxon>Bacillota</taxon>
        <taxon>Clostridia</taxon>
        <taxon>Eubacteriales</taxon>
        <taxon>Oscillospiraceae</taxon>
        <taxon>Oscillospiraceae incertae sedis</taxon>
        <taxon>Candidatus Faecivivens</taxon>
    </lineage>
</organism>
<evidence type="ECO:0000256" key="1">
    <source>
        <dbReference type="ARBA" id="ARBA00022801"/>
    </source>
</evidence>
<reference evidence="3" key="1">
    <citation type="submission" date="2020-10" db="EMBL/GenBank/DDBJ databases">
        <authorList>
            <person name="Gilroy R."/>
        </authorList>
    </citation>
    <scope>NUCLEOTIDE SEQUENCE</scope>
    <source>
        <strain evidence="3">ChiBcec7-5410</strain>
    </source>
</reference>
<name>A0A9D1H6X0_9FIRM</name>
<dbReference type="PANTHER" id="PTHR43674">
    <property type="entry name" value="NITRILASE C965.09-RELATED"/>
    <property type="match status" value="1"/>
</dbReference>
<dbReference type="PROSITE" id="PS50263">
    <property type="entry name" value="CN_HYDROLASE"/>
    <property type="match status" value="1"/>
</dbReference>
<proteinExistence type="predicted"/>
<dbReference type="InterPro" id="IPR003010">
    <property type="entry name" value="C-N_Hydrolase"/>
</dbReference>
<dbReference type="Gene3D" id="3.60.110.10">
    <property type="entry name" value="Carbon-nitrogen hydrolase"/>
    <property type="match status" value="1"/>
</dbReference>
<dbReference type="SUPFAM" id="SSF56317">
    <property type="entry name" value="Carbon-nitrogen hydrolase"/>
    <property type="match status" value="1"/>
</dbReference>
<dbReference type="InterPro" id="IPR036526">
    <property type="entry name" value="C-N_Hydrolase_sf"/>
</dbReference>
<reference evidence="3" key="2">
    <citation type="journal article" date="2021" name="PeerJ">
        <title>Extensive microbial diversity within the chicken gut microbiome revealed by metagenomics and culture.</title>
        <authorList>
            <person name="Gilroy R."/>
            <person name="Ravi A."/>
            <person name="Getino M."/>
            <person name="Pursley I."/>
            <person name="Horton D.L."/>
            <person name="Alikhan N.F."/>
            <person name="Baker D."/>
            <person name="Gharbi K."/>
            <person name="Hall N."/>
            <person name="Watson M."/>
            <person name="Adriaenssens E.M."/>
            <person name="Foster-Nyarko E."/>
            <person name="Jarju S."/>
            <person name="Secka A."/>
            <person name="Antonio M."/>
            <person name="Oren A."/>
            <person name="Chaudhuri R.R."/>
            <person name="La Ragione R."/>
            <person name="Hildebrand F."/>
            <person name="Pallen M.J."/>
        </authorList>
    </citation>
    <scope>NUCLEOTIDE SEQUENCE</scope>
    <source>
        <strain evidence="3">ChiBcec7-5410</strain>
    </source>
</reference>
<accession>A0A9D1H6X0</accession>
<evidence type="ECO:0000259" key="2">
    <source>
        <dbReference type="PROSITE" id="PS50263"/>
    </source>
</evidence>
<comment type="caution">
    <text evidence="3">The sequence shown here is derived from an EMBL/GenBank/DDBJ whole genome shotgun (WGS) entry which is preliminary data.</text>
</comment>
<protein>
    <submittedName>
        <fullName evidence="3">Carbon-nitrogen hydrolase family protein</fullName>
    </submittedName>
</protein>
<sequence>MMKAGFIQYDVSRSLDKNIRMVENQLSGFEDGLAVLPELCGTGYLFPNREALAEVAEPVPGGRTVEAMRQLSERYRCSMVFGVAEMENGLIYNTAAVVSRGRYIGKYRKIHLSDFEKKLFASGTENTVFQLDGLTIGVQICFDLWFPEIAREQLQAGAELFCVPANFGGETSQMIARVRAIENLTPLIVANRVGNESMPGMDASFLGRSTVFAADGTPAATAPDGIPAAVCCEVQPQQMAGNVICRDFKSEIARHESRCSIQAER</sequence>
<dbReference type="AlphaFoldDB" id="A0A9D1H6X0"/>
<keyword evidence="1 3" id="KW-0378">Hydrolase</keyword>
<feature type="domain" description="CN hydrolase" evidence="2">
    <location>
        <begin position="1"/>
        <end position="236"/>
    </location>
</feature>
<evidence type="ECO:0000313" key="3">
    <source>
        <dbReference type="EMBL" id="HIT95000.1"/>
    </source>
</evidence>
<dbReference type="GO" id="GO:0016811">
    <property type="term" value="F:hydrolase activity, acting on carbon-nitrogen (but not peptide) bonds, in linear amides"/>
    <property type="evidence" value="ECO:0007669"/>
    <property type="project" value="TreeGrafter"/>
</dbReference>
<dbReference type="PANTHER" id="PTHR43674:SF2">
    <property type="entry name" value="BETA-UREIDOPROPIONASE"/>
    <property type="match status" value="1"/>
</dbReference>
<evidence type="ECO:0000313" key="4">
    <source>
        <dbReference type="Proteomes" id="UP000824160"/>
    </source>
</evidence>